<sequence>MNFRFGKIDKKHVEDRILKSYKTLKCCGKAQKEFKNSLFICYARPVESEGEAKAFIKMIKELHKDANHNVSAYFVKEGNSFALKYEDDGEPAGSSGKPIFKLLESKEIRNAVVVVARYFGGIKLGLGGLSRAYRDTALSAIEEAGIAEVSEQVRFRVRMGYAESQKVRNLIGKYGIIREEIYSDTVEFILPVKTELEDDFVKKIKDLTKNKVEIERL</sequence>
<keyword evidence="5" id="KW-1185">Reference proteome</keyword>
<dbReference type="Proteomes" id="UP001246244">
    <property type="component" value="Unassembled WGS sequence"/>
</dbReference>
<dbReference type="InterPro" id="IPR001498">
    <property type="entry name" value="Impact_N"/>
</dbReference>
<evidence type="ECO:0000256" key="1">
    <source>
        <dbReference type="ARBA" id="ARBA00007665"/>
    </source>
</evidence>
<dbReference type="SUPFAM" id="SSF54211">
    <property type="entry name" value="Ribosomal protein S5 domain 2-like"/>
    <property type="match status" value="1"/>
</dbReference>
<feature type="domain" description="Impact N-terminal" evidence="2">
    <location>
        <begin position="35"/>
        <end position="140"/>
    </location>
</feature>
<evidence type="ECO:0000313" key="5">
    <source>
        <dbReference type="Proteomes" id="UP001246244"/>
    </source>
</evidence>
<comment type="similarity">
    <text evidence="1">Belongs to the IMPACT family.</text>
</comment>
<feature type="domain" description="UPF0029" evidence="3">
    <location>
        <begin position="157"/>
        <end position="210"/>
    </location>
</feature>
<dbReference type="Pfam" id="PF01205">
    <property type="entry name" value="Impact_N"/>
    <property type="match status" value="1"/>
</dbReference>
<dbReference type="PANTHER" id="PTHR16301">
    <property type="entry name" value="IMPACT-RELATED"/>
    <property type="match status" value="1"/>
</dbReference>
<dbReference type="InterPro" id="IPR023582">
    <property type="entry name" value="Impact"/>
</dbReference>
<dbReference type="InterPro" id="IPR036956">
    <property type="entry name" value="Impact_N_sf"/>
</dbReference>
<dbReference type="RefSeq" id="WP_310577284.1">
    <property type="nucleotide sequence ID" value="NZ_JAVKPK010000111.1"/>
</dbReference>
<dbReference type="InterPro" id="IPR015269">
    <property type="entry name" value="UPF0029_Impact_C"/>
</dbReference>
<reference evidence="5" key="1">
    <citation type="submission" date="2023-07" db="EMBL/GenBank/DDBJ databases">
        <title>Whole-genome sequencing of a new Methanosarcina sp. Z-7115.</title>
        <authorList>
            <person name="Zhilina T.N."/>
            <person name="Merkel A.Y."/>
        </authorList>
    </citation>
    <scope>NUCLEOTIDE SEQUENCE [LARGE SCALE GENOMIC DNA]</scope>
    <source>
        <strain evidence="5">Z-7115</strain>
    </source>
</reference>
<dbReference type="InterPro" id="IPR035647">
    <property type="entry name" value="EFG_III/V"/>
</dbReference>
<evidence type="ECO:0000259" key="2">
    <source>
        <dbReference type="Pfam" id="PF01205"/>
    </source>
</evidence>
<name>A0ABU2D5K4_9EURY</name>
<accession>A0ABU2D5K4</accession>
<dbReference type="Gene3D" id="3.30.230.30">
    <property type="entry name" value="Impact, N-terminal domain"/>
    <property type="match status" value="1"/>
</dbReference>
<protein>
    <submittedName>
        <fullName evidence="4">YigZ family protein</fullName>
    </submittedName>
</protein>
<dbReference type="EMBL" id="JAVKPK010000111">
    <property type="protein sequence ID" value="MDR7667253.1"/>
    <property type="molecule type" value="Genomic_DNA"/>
</dbReference>
<evidence type="ECO:0000259" key="3">
    <source>
        <dbReference type="Pfam" id="PF09186"/>
    </source>
</evidence>
<dbReference type="Pfam" id="PF09186">
    <property type="entry name" value="DUF1949"/>
    <property type="match status" value="1"/>
</dbReference>
<comment type="caution">
    <text evidence="4">The sequence shown here is derived from an EMBL/GenBank/DDBJ whole genome shotgun (WGS) entry which is preliminary data.</text>
</comment>
<dbReference type="SUPFAM" id="SSF54980">
    <property type="entry name" value="EF-G C-terminal domain-like"/>
    <property type="match status" value="1"/>
</dbReference>
<dbReference type="PANTHER" id="PTHR16301:SF20">
    <property type="entry name" value="IMPACT FAMILY MEMBER YIGZ"/>
    <property type="match status" value="1"/>
</dbReference>
<proteinExistence type="inferred from homology"/>
<evidence type="ECO:0000313" key="4">
    <source>
        <dbReference type="EMBL" id="MDR7667253.1"/>
    </source>
</evidence>
<gene>
    <name evidence="4" type="ORF">RG963_16020</name>
</gene>
<organism evidence="4 5">
    <name type="scientific">Methanosarcina baikalica</name>
    <dbReference type="NCBI Taxonomy" id="3073890"/>
    <lineage>
        <taxon>Archaea</taxon>
        <taxon>Methanobacteriati</taxon>
        <taxon>Methanobacteriota</taxon>
        <taxon>Stenosarchaea group</taxon>
        <taxon>Methanomicrobia</taxon>
        <taxon>Methanosarcinales</taxon>
        <taxon>Methanosarcinaceae</taxon>
        <taxon>Methanosarcina</taxon>
    </lineage>
</organism>
<dbReference type="InterPro" id="IPR020568">
    <property type="entry name" value="Ribosomal_Su5_D2-typ_SF"/>
</dbReference>